<evidence type="ECO:0000256" key="3">
    <source>
        <dbReference type="ARBA" id="ARBA00022729"/>
    </source>
</evidence>
<dbReference type="EMBL" id="QCXX01000002">
    <property type="protein sequence ID" value="PUV25370.1"/>
    <property type="molecule type" value="Genomic_DNA"/>
</dbReference>
<dbReference type="Pfam" id="PF07980">
    <property type="entry name" value="SusD_RagB"/>
    <property type="match status" value="1"/>
</dbReference>
<feature type="domain" description="SusD-like N-terminal" evidence="7">
    <location>
        <begin position="26"/>
        <end position="221"/>
    </location>
</feature>
<comment type="subcellular location">
    <subcellularLocation>
        <location evidence="1">Cell outer membrane</location>
    </subcellularLocation>
</comment>
<evidence type="ECO:0000313" key="8">
    <source>
        <dbReference type="EMBL" id="PUV25370.1"/>
    </source>
</evidence>
<dbReference type="Pfam" id="PF14322">
    <property type="entry name" value="SusD-like_3"/>
    <property type="match status" value="1"/>
</dbReference>
<gene>
    <name evidence="8" type="ORF">DCO56_07450</name>
</gene>
<evidence type="ECO:0000313" key="9">
    <source>
        <dbReference type="Proteomes" id="UP000250831"/>
    </source>
</evidence>
<keyword evidence="3" id="KW-0732">Signal</keyword>
<sequence length="476" mass="53646">MKINKLYIAVLLTSGFVLQSCKDNSFLDVPSKERVEAEDSETVNTPEQFVNGIYGMFTDWDYAFSFLGVTEMISDNADKGSSSTDAGGDKLLLDNLTYTSTAGSFLSMWKRWYKSIGRASQAIDYTEKYGLTDEAYKNRLIGEARFLRALNYFYLVRGWGDVPIQDRDLIKREPASEVYAYIEADLQFAIDNLPIKSAYAAKDLGRATKGAAQGLLSKVYLYQSKWQQAADLAKTVINSGGYSLETDYAKIWRLEGENGSESLFEWQARGSSIAHGIQQYSQVQAPRGGAVNLGWGFNIPSQNLLDAFNAEKDNIRRDATIIFRGETLYDGRLIDNGVENPMYNEKAYSSANGGAGDTDKNVRYLRLGEIYLILAEASNELGNSNEALNALNTVRKRVKLAEITTTDQTQLRQLIWKERRLELAFEHDRWFDLIRTKQAKTAMAADGKTFQDKMLLFPIPEDQRIQIPEMPQNSGW</sequence>
<dbReference type="Proteomes" id="UP000250831">
    <property type="component" value="Unassembled WGS sequence"/>
</dbReference>
<proteinExistence type="inferred from homology"/>
<dbReference type="AlphaFoldDB" id="A0A363NXB5"/>
<evidence type="ECO:0000256" key="4">
    <source>
        <dbReference type="ARBA" id="ARBA00023136"/>
    </source>
</evidence>
<keyword evidence="9" id="KW-1185">Reference proteome</keyword>
<dbReference type="GO" id="GO:0009279">
    <property type="term" value="C:cell outer membrane"/>
    <property type="evidence" value="ECO:0007669"/>
    <property type="project" value="UniProtKB-SubCell"/>
</dbReference>
<dbReference type="RefSeq" id="WP_108633700.1">
    <property type="nucleotide sequence ID" value="NZ_DAMCKI010000030.1"/>
</dbReference>
<dbReference type="Gene3D" id="1.25.40.390">
    <property type="match status" value="1"/>
</dbReference>
<keyword evidence="5" id="KW-0998">Cell outer membrane</keyword>
<organism evidence="8 9">
    <name type="scientific">Sphingobacterium athyrii</name>
    <dbReference type="NCBI Taxonomy" id="2152717"/>
    <lineage>
        <taxon>Bacteria</taxon>
        <taxon>Pseudomonadati</taxon>
        <taxon>Bacteroidota</taxon>
        <taxon>Sphingobacteriia</taxon>
        <taxon>Sphingobacteriales</taxon>
        <taxon>Sphingobacteriaceae</taxon>
        <taxon>Sphingobacterium</taxon>
    </lineage>
</organism>
<evidence type="ECO:0000256" key="5">
    <source>
        <dbReference type="ARBA" id="ARBA00023237"/>
    </source>
</evidence>
<keyword evidence="4" id="KW-0472">Membrane</keyword>
<dbReference type="InterPro" id="IPR011990">
    <property type="entry name" value="TPR-like_helical_dom_sf"/>
</dbReference>
<comment type="similarity">
    <text evidence="2">Belongs to the SusD family.</text>
</comment>
<protein>
    <submittedName>
        <fullName evidence="8">RagB/SusD family nutrient uptake outer membrane protein</fullName>
    </submittedName>
</protein>
<reference evidence="8 9" key="1">
    <citation type="submission" date="2018-04" db="EMBL/GenBank/DDBJ databases">
        <title>Sphingobacterium sp. M46 Genome.</title>
        <authorList>
            <person name="Cheng J."/>
            <person name="Li Y."/>
        </authorList>
    </citation>
    <scope>NUCLEOTIDE SEQUENCE [LARGE SCALE GENOMIC DNA]</scope>
    <source>
        <strain evidence="8 9">M46</strain>
    </source>
</reference>
<evidence type="ECO:0000256" key="1">
    <source>
        <dbReference type="ARBA" id="ARBA00004442"/>
    </source>
</evidence>
<dbReference type="PROSITE" id="PS51257">
    <property type="entry name" value="PROKAR_LIPOPROTEIN"/>
    <property type="match status" value="1"/>
</dbReference>
<dbReference type="CDD" id="cd08977">
    <property type="entry name" value="SusD"/>
    <property type="match status" value="1"/>
</dbReference>
<dbReference type="OrthoDB" id="618454at2"/>
<name>A0A363NXB5_9SPHI</name>
<dbReference type="InterPro" id="IPR012944">
    <property type="entry name" value="SusD_RagB_dom"/>
</dbReference>
<accession>A0A363NXB5</accession>
<dbReference type="InterPro" id="IPR033985">
    <property type="entry name" value="SusD-like_N"/>
</dbReference>
<comment type="caution">
    <text evidence="8">The sequence shown here is derived from an EMBL/GenBank/DDBJ whole genome shotgun (WGS) entry which is preliminary data.</text>
</comment>
<feature type="domain" description="RagB/SusD" evidence="6">
    <location>
        <begin position="339"/>
        <end position="476"/>
    </location>
</feature>
<dbReference type="SUPFAM" id="SSF48452">
    <property type="entry name" value="TPR-like"/>
    <property type="match status" value="1"/>
</dbReference>
<evidence type="ECO:0000256" key="2">
    <source>
        <dbReference type="ARBA" id="ARBA00006275"/>
    </source>
</evidence>
<evidence type="ECO:0000259" key="6">
    <source>
        <dbReference type="Pfam" id="PF07980"/>
    </source>
</evidence>
<evidence type="ECO:0000259" key="7">
    <source>
        <dbReference type="Pfam" id="PF14322"/>
    </source>
</evidence>